<organism evidence="5 6">
    <name type="scientific">Aciditerrimonas ferrireducens</name>
    <dbReference type="NCBI Taxonomy" id="667306"/>
    <lineage>
        <taxon>Bacteria</taxon>
        <taxon>Bacillati</taxon>
        <taxon>Actinomycetota</taxon>
        <taxon>Acidimicrobiia</taxon>
        <taxon>Acidimicrobiales</taxon>
        <taxon>Acidimicrobiaceae</taxon>
        <taxon>Aciditerrimonas</taxon>
    </lineage>
</organism>
<dbReference type="InterPro" id="IPR028082">
    <property type="entry name" value="Peripla_BP_I"/>
</dbReference>
<evidence type="ECO:0000259" key="4">
    <source>
        <dbReference type="Pfam" id="PF13458"/>
    </source>
</evidence>
<dbReference type="Pfam" id="PF13458">
    <property type="entry name" value="Peripla_BP_6"/>
    <property type="match status" value="1"/>
</dbReference>
<comment type="similarity">
    <text evidence="1">Belongs to the leucine-binding protein family.</text>
</comment>
<evidence type="ECO:0000313" key="5">
    <source>
        <dbReference type="EMBL" id="MFC0080798.1"/>
    </source>
</evidence>
<dbReference type="InterPro" id="IPR028081">
    <property type="entry name" value="Leu-bd"/>
</dbReference>
<keyword evidence="2 3" id="KW-0732">Signal</keyword>
<evidence type="ECO:0000256" key="2">
    <source>
        <dbReference type="ARBA" id="ARBA00022729"/>
    </source>
</evidence>
<gene>
    <name evidence="5" type="ORF">ACFFRE_01325</name>
</gene>
<dbReference type="RefSeq" id="WP_377787361.1">
    <property type="nucleotide sequence ID" value="NZ_JBHLYQ010000005.1"/>
</dbReference>
<comment type="caution">
    <text evidence="5">The sequence shown here is derived from an EMBL/GenBank/DDBJ whole genome shotgun (WGS) entry which is preliminary data.</text>
</comment>
<dbReference type="SUPFAM" id="SSF53822">
    <property type="entry name" value="Periplasmic binding protein-like I"/>
    <property type="match status" value="1"/>
</dbReference>
<proteinExistence type="inferred from homology"/>
<protein>
    <submittedName>
        <fullName evidence="5">ABC transporter substrate-binding protein</fullName>
    </submittedName>
</protein>
<feature type="chain" id="PRO_5046319428" evidence="3">
    <location>
        <begin position="24"/>
        <end position="418"/>
    </location>
</feature>
<feature type="domain" description="Leucine-binding protein" evidence="4">
    <location>
        <begin position="34"/>
        <end position="375"/>
    </location>
</feature>
<dbReference type="Proteomes" id="UP001589788">
    <property type="component" value="Unassembled WGS sequence"/>
</dbReference>
<dbReference type="InterPro" id="IPR051010">
    <property type="entry name" value="BCAA_transport"/>
</dbReference>
<evidence type="ECO:0000256" key="1">
    <source>
        <dbReference type="ARBA" id="ARBA00010062"/>
    </source>
</evidence>
<dbReference type="Gene3D" id="3.40.50.2300">
    <property type="match status" value="2"/>
</dbReference>
<dbReference type="EMBL" id="JBHLYQ010000005">
    <property type="protein sequence ID" value="MFC0080798.1"/>
    <property type="molecule type" value="Genomic_DNA"/>
</dbReference>
<feature type="signal peptide" evidence="3">
    <location>
        <begin position="1"/>
        <end position="23"/>
    </location>
</feature>
<keyword evidence="6" id="KW-1185">Reference proteome</keyword>
<sequence>MGVLAGLAVLLTACSSSSSSSHASTSSQAANKSPIKVGYILPLTGNFTNNGKEEQAGFELGLQTFGTSVDGHPIDVTYLNGQGSPTVSLSDATELISQDHVQVVEGPLLSSSIAAVSPYVMSQGVVEDDLNLASVTLMNDYKKYGLGFTSGWDSYTPPEAGARWAYDDMHWRHVTTIGSAFSFGWQVVGGFDAEFTALGGTIDKSIWVPLNATDLSSYISQIPSNTQAVFVELSGAQALNFVDEYQSFGLKGKIPLLGITQLTDQSVLPSENPTAALGTYTDAQYCDGISSSANDAFVQAYHAKYGTYPGYYSDSAYVQAEILVDALKALHGVIPSEKALAKAMLAVHISAPRGPVTISSVTDSPIQNSYICKVEDVNGALRNVPIKTYPAMQPWGFLSESTWLHDFTIESSGPPPGT</sequence>
<evidence type="ECO:0000313" key="6">
    <source>
        <dbReference type="Proteomes" id="UP001589788"/>
    </source>
</evidence>
<dbReference type="PANTHER" id="PTHR30483">
    <property type="entry name" value="LEUCINE-SPECIFIC-BINDING PROTEIN"/>
    <property type="match status" value="1"/>
</dbReference>
<name>A0ABV6BZE3_9ACTN</name>
<dbReference type="PANTHER" id="PTHR30483:SF6">
    <property type="entry name" value="PERIPLASMIC BINDING PROTEIN OF ABC TRANSPORTER FOR NATURAL AMINO ACIDS"/>
    <property type="match status" value="1"/>
</dbReference>
<accession>A0ABV6BZE3</accession>
<evidence type="ECO:0000256" key="3">
    <source>
        <dbReference type="SAM" id="SignalP"/>
    </source>
</evidence>
<reference evidence="5 6" key="1">
    <citation type="submission" date="2024-09" db="EMBL/GenBank/DDBJ databases">
        <authorList>
            <person name="Sun Q."/>
            <person name="Mori K."/>
        </authorList>
    </citation>
    <scope>NUCLEOTIDE SEQUENCE [LARGE SCALE GENOMIC DNA]</scope>
    <source>
        <strain evidence="5 6">JCM 15389</strain>
    </source>
</reference>